<sequence>MGRDFIQILLPIFIIFSSIAGKNLTIHGRYNPQNRELLDVKICTGQRETKGPRDYLQECIYIKLKRVKPLLMVKFCT</sequence>
<proteinExistence type="predicted"/>
<dbReference type="EMBL" id="FAXC01000096">
    <property type="protein sequence ID" value="CUV08634.1"/>
    <property type="molecule type" value="Genomic_DNA"/>
</dbReference>
<gene>
    <name evidence="1" type="ORF">MGWOODY_Mmi1185</name>
</gene>
<reference evidence="1" key="1">
    <citation type="submission" date="2015-10" db="EMBL/GenBank/DDBJ databases">
        <authorList>
            <person name="Gilbert D.G."/>
        </authorList>
    </citation>
    <scope>NUCLEOTIDE SEQUENCE</scope>
</reference>
<name>A0A160VHU0_9ZZZZ</name>
<dbReference type="AlphaFoldDB" id="A0A160VHU0"/>
<evidence type="ECO:0000313" key="1">
    <source>
        <dbReference type="EMBL" id="CUV08634.1"/>
    </source>
</evidence>
<accession>A0A160VHU0</accession>
<organism evidence="1">
    <name type="scientific">hydrothermal vent metagenome</name>
    <dbReference type="NCBI Taxonomy" id="652676"/>
    <lineage>
        <taxon>unclassified sequences</taxon>
        <taxon>metagenomes</taxon>
        <taxon>ecological metagenomes</taxon>
    </lineage>
</organism>
<protein>
    <submittedName>
        <fullName evidence="1">Uncharacterized protein</fullName>
    </submittedName>
</protein>